<sequence>MSKKKGAVPDAWDDDWEAQADKIAADPQPQAEPVKLTHAERKAMHAETNKQIWEAAETPNRPIFLQARSAVPPIADFKPTMKVLARKPPPKVATTTAAMANTSIEDDPDSEEEERRRKAADFAERSARAQREREEKQRKYQEVRDRLFGSIPTTGSTSGGDQSRSSSTNENGKDGGRNSSRGKGRRGKNNNIEAEAGEDSPARPSISRKQLYDPGYTPKPNSTFLQKREGVSGTTTPSEEKPLRAPRGPDGSGRGGHGFAPRGKSGTGGV</sequence>
<dbReference type="InterPro" id="IPR024771">
    <property type="entry name" value="SUZ"/>
</dbReference>
<reference evidence="4" key="1">
    <citation type="journal article" date="2020" name="Stud. Mycol.">
        <title>101 Dothideomycetes genomes: a test case for predicting lifestyles and emergence of pathogens.</title>
        <authorList>
            <person name="Haridas S."/>
            <person name="Albert R."/>
            <person name="Binder M."/>
            <person name="Bloem J."/>
            <person name="Labutti K."/>
            <person name="Salamov A."/>
            <person name="Andreopoulos B."/>
            <person name="Baker S."/>
            <person name="Barry K."/>
            <person name="Bills G."/>
            <person name="Bluhm B."/>
            <person name="Cannon C."/>
            <person name="Castanera R."/>
            <person name="Culley D."/>
            <person name="Daum C."/>
            <person name="Ezra D."/>
            <person name="Gonzalez J."/>
            <person name="Henrissat B."/>
            <person name="Kuo A."/>
            <person name="Liang C."/>
            <person name="Lipzen A."/>
            <person name="Lutzoni F."/>
            <person name="Magnuson J."/>
            <person name="Mondo S."/>
            <person name="Nolan M."/>
            <person name="Ohm R."/>
            <person name="Pangilinan J."/>
            <person name="Park H.-J."/>
            <person name="Ramirez L."/>
            <person name="Alfaro M."/>
            <person name="Sun H."/>
            <person name="Tritt A."/>
            <person name="Yoshinaga Y."/>
            <person name="Zwiers L.-H."/>
            <person name="Turgeon B."/>
            <person name="Goodwin S."/>
            <person name="Spatafora J."/>
            <person name="Crous P."/>
            <person name="Grigoriev I."/>
        </authorList>
    </citation>
    <scope>NUCLEOTIDE SEQUENCE</scope>
    <source>
        <strain evidence="4">CBS 130266</strain>
    </source>
</reference>
<comment type="caution">
    <text evidence="4">The sequence shown here is derived from an EMBL/GenBank/DDBJ whole genome shotgun (WGS) entry which is preliminary data.</text>
</comment>
<dbReference type="InterPro" id="IPR024642">
    <property type="entry name" value="SUZ-C"/>
</dbReference>
<evidence type="ECO:0000259" key="2">
    <source>
        <dbReference type="PROSITE" id="PS51673"/>
    </source>
</evidence>
<evidence type="ECO:0000313" key="5">
    <source>
        <dbReference type="Proteomes" id="UP000800235"/>
    </source>
</evidence>
<evidence type="ECO:0000313" key="4">
    <source>
        <dbReference type="EMBL" id="KAF2422365.1"/>
    </source>
</evidence>
<feature type="compositionally biased region" description="Basic and acidic residues" evidence="1">
    <location>
        <begin position="113"/>
        <end position="147"/>
    </location>
</feature>
<feature type="domain" description="SUZ" evidence="2">
    <location>
        <begin position="57"/>
        <end position="152"/>
    </location>
</feature>
<keyword evidence="5" id="KW-1185">Reference proteome</keyword>
<dbReference type="PROSITE" id="PS51938">
    <property type="entry name" value="SUZ_C"/>
    <property type="match status" value="1"/>
</dbReference>
<feature type="domain" description="SUZ-C" evidence="3">
    <location>
        <begin position="219"/>
        <end position="263"/>
    </location>
</feature>
<evidence type="ECO:0008006" key="6">
    <source>
        <dbReference type="Google" id="ProtNLM"/>
    </source>
</evidence>
<evidence type="ECO:0000259" key="3">
    <source>
        <dbReference type="PROSITE" id="PS51938"/>
    </source>
</evidence>
<feature type="compositionally biased region" description="Polar residues" evidence="1">
    <location>
        <begin position="93"/>
        <end position="103"/>
    </location>
</feature>
<proteinExistence type="predicted"/>
<feature type="region of interest" description="Disordered" evidence="1">
    <location>
        <begin position="82"/>
        <end position="270"/>
    </location>
</feature>
<name>A0A9P4NIH0_9PEZI</name>
<dbReference type="PROSITE" id="PS51673">
    <property type="entry name" value="SUZ"/>
    <property type="match status" value="1"/>
</dbReference>
<evidence type="ECO:0000256" key="1">
    <source>
        <dbReference type="SAM" id="MobiDB-lite"/>
    </source>
</evidence>
<dbReference type="AlphaFoldDB" id="A0A9P4NIH0"/>
<dbReference type="OrthoDB" id="5422283at2759"/>
<protein>
    <recommendedName>
        <fullName evidence="6">SUZ domain-containing protein</fullName>
    </recommendedName>
</protein>
<accession>A0A9P4NIH0</accession>
<dbReference type="EMBL" id="MU007091">
    <property type="protein sequence ID" value="KAF2422365.1"/>
    <property type="molecule type" value="Genomic_DNA"/>
</dbReference>
<organism evidence="4 5">
    <name type="scientific">Tothia fuscella</name>
    <dbReference type="NCBI Taxonomy" id="1048955"/>
    <lineage>
        <taxon>Eukaryota</taxon>
        <taxon>Fungi</taxon>
        <taxon>Dikarya</taxon>
        <taxon>Ascomycota</taxon>
        <taxon>Pezizomycotina</taxon>
        <taxon>Dothideomycetes</taxon>
        <taxon>Pleosporomycetidae</taxon>
        <taxon>Venturiales</taxon>
        <taxon>Cylindrosympodiaceae</taxon>
        <taxon>Tothia</taxon>
    </lineage>
</organism>
<dbReference type="Proteomes" id="UP000800235">
    <property type="component" value="Unassembled WGS sequence"/>
</dbReference>
<feature type="compositionally biased region" description="Low complexity" evidence="1">
    <location>
        <begin position="149"/>
        <end position="168"/>
    </location>
</feature>
<dbReference type="Pfam" id="PF12752">
    <property type="entry name" value="SUZ"/>
    <property type="match status" value="1"/>
</dbReference>
<gene>
    <name evidence="4" type="ORF">EJ08DRAFT_664839</name>
</gene>